<protein>
    <submittedName>
        <fullName evidence="1">Uncharacterized protein</fullName>
    </submittedName>
</protein>
<dbReference type="Proteomes" id="UP000256650">
    <property type="component" value="Unassembled WGS sequence"/>
</dbReference>
<dbReference type="RefSeq" id="WP_115552076.1">
    <property type="nucleotide sequence ID" value="NZ_CAOOSM010000004.1"/>
</dbReference>
<evidence type="ECO:0000313" key="1">
    <source>
        <dbReference type="EMBL" id="RDU62015.1"/>
    </source>
</evidence>
<reference evidence="1 2" key="1">
    <citation type="submission" date="2018-04" db="EMBL/GenBank/DDBJ databases">
        <title>Novel Campyloabacter and Helicobacter Species and Strains.</title>
        <authorList>
            <person name="Mannion A.J."/>
            <person name="Shen Z."/>
            <person name="Fox J.G."/>
        </authorList>
    </citation>
    <scope>NUCLEOTIDE SEQUENCE [LARGE SCALE GENOMIC DNA]</scope>
    <source>
        <strain evidence="1 2">MIT 99-5101</strain>
    </source>
</reference>
<dbReference type="GeneID" id="82536225"/>
<comment type="caution">
    <text evidence="1">The sequence shown here is derived from an EMBL/GenBank/DDBJ whole genome shotgun (WGS) entry which is preliminary data.</text>
</comment>
<dbReference type="EMBL" id="NXLS01000009">
    <property type="protein sequence ID" value="RDU62015.1"/>
    <property type="molecule type" value="Genomic_DNA"/>
</dbReference>
<dbReference type="AlphaFoldDB" id="A0A3D8IAE2"/>
<evidence type="ECO:0000313" key="2">
    <source>
        <dbReference type="Proteomes" id="UP000256650"/>
    </source>
</evidence>
<name>A0A3D8IAE2_9HELI</name>
<gene>
    <name evidence="1" type="ORF">CQA43_08010</name>
</gene>
<organism evidence="1 2">
    <name type="scientific">Helicobacter ganmani</name>
    <dbReference type="NCBI Taxonomy" id="60246"/>
    <lineage>
        <taxon>Bacteria</taxon>
        <taxon>Pseudomonadati</taxon>
        <taxon>Campylobacterota</taxon>
        <taxon>Epsilonproteobacteria</taxon>
        <taxon>Campylobacterales</taxon>
        <taxon>Helicobacteraceae</taxon>
        <taxon>Helicobacter</taxon>
    </lineage>
</organism>
<accession>A0A3D8IAE2</accession>
<proteinExistence type="predicted"/>
<sequence length="112" mass="12992">MRVSIFKQAILLVFLMVGLYAFDVATEKELADRQAYQEYELSKQYDPTRVLENGFAAPGLSMQEQAILGSNVTYKDMVANEVKRRQELERKLLQNEINYQRALAMERAKAKR</sequence>
<keyword evidence="2" id="KW-1185">Reference proteome</keyword>